<evidence type="ECO:0000256" key="2">
    <source>
        <dbReference type="ARBA" id="ARBA00022448"/>
    </source>
</evidence>
<dbReference type="GO" id="GO:0006811">
    <property type="term" value="P:monoatomic ion transport"/>
    <property type="evidence" value="ECO:0007669"/>
    <property type="project" value="UniProtKB-KW"/>
</dbReference>
<organism evidence="13 14">
    <name type="scientific">Spartinivicinus marinus</name>
    <dbReference type="NCBI Taxonomy" id="2994442"/>
    <lineage>
        <taxon>Bacteria</taxon>
        <taxon>Pseudomonadati</taxon>
        <taxon>Pseudomonadota</taxon>
        <taxon>Gammaproteobacteria</taxon>
        <taxon>Oceanospirillales</taxon>
        <taxon>Zooshikellaceae</taxon>
        <taxon>Spartinivicinus</taxon>
    </lineage>
</organism>
<dbReference type="Pfam" id="PF00691">
    <property type="entry name" value="OmpA"/>
    <property type="match status" value="1"/>
</dbReference>
<dbReference type="RefSeq" id="WP_180569455.1">
    <property type="nucleotide sequence ID" value="NZ_JACCKB010000025.1"/>
</dbReference>
<keyword evidence="7" id="KW-0626">Porin</keyword>
<dbReference type="InterPro" id="IPR006665">
    <property type="entry name" value="OmpA-like"/>
</dbReference>
<dbReference type="InterPro" id="IPR011250">
    <property type="entry name" value="OMP/PagP_B-barrel"/>
</dbReference>
<dbReference type="InterPro" id="IPR027385">
    <property type="entry name" value="Beta-barrel_OMP"/>
</dbReference>
<dbReference type="GO" id="GO:0009279">
    <property type="term" value="C:cell outer membrane"/>
    <property type="evidence" value="ECO:0007669"/>
    <property type="project" value="UniProtKB-SubCell"/>
</dbReference>
<dbReference type="GO" id="GO:0046930">
    <property type="term" value="C:pore complex"/>
    <property type="evidence" value="ECO:0007669"/>
    <property type="project" value="UniProtKB-KW"/>
</dbReference>
<dbReference type="PANTHER" id="PTHR30329:SF21">
    <property type="entry name" value="LIPOPROTEIN YIAD-RELATED"/>
    <property type="match status" value="1"/>
</dbReference>
<accession>A0A853I6X6</accession>
<evidence type="ECO:0000256" key="11">
    <source>
        <dbReference type="SAM" id="SignalP"/>
    </source>
</evidence>
<gene>
    <name evidence="13" type="ORF">H0A36_15550</name>
</gene>
<dbReference type="Gene3D" id="3.30.1330.60">
    <property type="entry name" value="OmpA-like domain"/>
    <property type="match status" value="1"/>
</dbReference>
<dbReference type="PROSITE" id="PS51123">
    <property type="entry name" value="OMPA_2"/>
    <property type="match status" value="1"/>
</dbReference>
<keyword evidence="3" id="KW-1134">Transmembrane beta strand</keyword>
<keyword evidence="6" id="KW-0406">Ion transport</keyword>
<evidence type="ECO:0000256" key="10">
    <source>
        <dbReference type="PROSITE-ProRule" id="PRU00473"/>
    </source>
</evidence>
<dbReference type="GO" id="GO:0015288">
    <property type="term" value="F:porin activity"/>
    <property type="evidence" value="ECO:0007669"/>
    <property type="project" value="UniProtKB-KW"/>
</dbReference>
<dbReference type="EMBL" id="JACCKB010000025">
    <property type="protein sequence ID" value="NYZ67432.1"/>
    <property type="molecule type" value="Genomic_DNA"/>
</dbReference>
<evidence type="ECO:0000256" key="3">
    <source>
        <dbReference type="ARBA" id="ARBA00022452"/>
    </source>
</evidence>
<dbReference type="SUPFAM" id="SSF103088">
    <property type="entry name" value="OmpA-like"/>
    <property type="match status" value="1"/>
</dbReference>
<evidence type="ECO:0000313" key="14">
    <source>
        <dbReference type="Proteomes" id="UP000569732"/>
    </source>
</evidence>
<dbReference type="Gene3D" id="2.40.160.20">
    <property type="match status" value="1"/>
</dbReference>
<keyword evidence="4" id="KW-0812">Transmembrane</keyword>
<dbReference type="CDD" id="cd07185">
    <property type="entry name" value="OmpA_C-like"/>
    <property type="match status" value="1"/>
</dbReference>
<evidence type="ECO:0000256" key="8">
    <source>
        <dbReference type="ARBA" id="ARBA00023136"/>
    </source>
</evidence>
<evidence type="ECO:0000256" key="7">
    <source>
        <dbReference type="ARBA" id="ARBA00023114"/>
    </source>
</evidence>
<sequence length="324" mass="36119">MKKMNLITVGIVLSLASYTAVAEEQVKPHAYVAPSVGKYFFNNDRGLEDDSIYSLDFGYQFNERTALQLGVGGLKTEDPGLDNEVDGQWYHLDGLYFFNPTGKWKPYLLASAAHMRLDPNTSGVDEETLLGVGVGIERELTDRLALRTDVRGYHSLDEDDNDAAWMFSLKYALGDTKTSKPRKVTPAPTPVAEPKTIYVDKPVSVRLNVEFDFDKSEVKPEYYGELEKAAQFLRKYSNVHVTIEGHTDSVGNDTYNLMLSQSRADAVREALIEQYQVDGNRLTSIGKGEAEPIADNGTPLGRKQNRRVVATIEAVDRVQKVVSE</sequence>
<keyword evidence="8 10" id="KW-0472">Membrane</keyword>
<evidence type="ECO:0000256" key="1">
    <source>
        <dbReference type="ARBA" id="ARBA00004571"/>
    </source>
</evidence>
<dbReference type="PRINTS" id="PR01021">
    <property type="entry name" value="OMPADOMAIN"/>
</dbReference>
<dbReference type="Pfam" id="PF13505">
    <property type="entry name" value="OMP_b-brl"/>
    <property type="match status" value="1"/>
</dbReference>
<comment type="caution">
    <text evidence="13">The sequence shown here is derived from an EMBL/GenBank/DDBJ whole genome shotgun (WGS) entry which is preliminary data.</text>
</comment>
<keyword evidence="2" id="KW-0813">Transport</keyword>
<protein>
    <submittedName>
        <fullName evidence="13">OmpA family protein</fullName>
    </submittedName>
</protein>
<keyword evidence="5 11" id="KW-0732">Signal</keyword>
<keyword evidence="9" id="KW-0998">Cell outer membrane</keyword>
<evidence type="ECO:0000259" key="12">
    <source>
        <dbReference type="PROSITE" id="PS51123"/>
    </source>
</evidence>
<proteinExistence type="predicted"/>
<feature type="signal peptide" evidence="11">
    <location>
        <begin position="1"/>
        <end position="22"/>
    </location>
</feature>
<evidence type="ECO:0000256" key="5">
    <source>
        <dbReference type="ARBA" id="ARBA00022729"/>
    </source>
</evidence>
<dbReference type="AlphaFoldDB" id="A0A853I6X6"/>
<feature type="domain" description="OmpA-like" evidence="12">
    <location>
        <begin position="198"/>
        <end position="316"/>
    </location>
</feature>
<evidence type="ECO:0000256" key="9">
    <source>
        <dbReference type="ARBA" id="ARBA00023237"/>
    </source>
</evidence>
<dbReference type="PANTHER" id="PTHR30329">
    <property type="entry name" value="STATOR ELEMENT OF FLAGELLAR MOTOR COMPLEX"/>
    <property type="match status" value="1"/>
</dbReference>
<dbReference type="InterPro" id="IPR006664">
    <property type="entry name" value="OMP_bac"/>
</dbReference>
<reference evidence="13 14" key="1">
    <citation type="submission" date="2020-07" db="EMBL/GenBank/DDBJ databases">
        <title>Endozoicomonas sp. nov., isolated from sediment.</title>
        <authorList>
            <person name="Gu T."/>
        </authorList>
    </citation>
    <scope>NUCLEOTIDE SEQUENCE [LARGE SCALE GENOMIC DNA]</scope>
    <source>
        <strain evidence="13 14">SM1973</strain>
    </source>
</reference>
<dbReference type="Proteomes" id="UP000569732">
    <property type="component" value="Unassembled WGS sequence"/>
</dbReference>
<comment type="subcellular location">
    <subcellularLocation>
        <location evidence="1">Cell outer membrane</location>
        <topology evidence="1">Multi-pass membrane protein</topology>
    </subcellularLocation>
</comment>
<keyword evidence="14" id="KW-1185">Reference proteome</keyword>
<dbReference type="InterPro" id="IPR050330">
    <property type="entry name" value="Bact_OuterMem_StrucFunc"/>
</dbReference>
<evidence type="ECO:0000256" key="6">
    <source>
        <dbReference type="ARBA" id="ARBA00023065"/>
    </source>
</evidence>
<dbReference type="SUPFAM" id="SSF56925">
    <property type="entry name" value="OMPA-like"/>
    <property type="match status" value="1"/>
</dbReference>
<evidence type="ECO:0000313" key="13">
    <source>
        <dbReference type="EMBL" id="NYZ67432.1"/>
    </source>
</evidence>
<name>A0A853I6X6_9GAMM</name>
<evidence type="ECO:0000256" key="4">
    <source>
        <dbReference type="ARBA" id="ARBA00022692"/>
    </source>
</evidence>
<feature type="chain" id="PRO_5032648836" evidence="11">
    <location>
        <begin position="23"/>
        <end position="324"/>
    </location>
</feature>
<dbReference type="InterPro" id="IPR036737">
    <property type="entry name" value="OmpA-like_sf"/>
</dbReference>